<evidence type="ECO:0000313" key="2">
    <source>
        <dbReference type="EMBL" id="NWC00953.1"/>
    </source>
</evidence>
<protein>
    <submittedName>
        <fullName evidence="2">Uncharacterized protein</fullName>
    </submittedName>
</protein>
<proteinExistence type="predicted"/>
<evidence type="ECO:0000313" key="3">
    <source>
        <dbReference type="Proteomes" id="UP000539985"/>
    </source>
</evidence>
<sequence length="125" mass="13787">KKRIAVSLPAELEQALNELRDATGVAPASFVAEIMTQSVPMIRSITEAALEAKRNPSDAFRIMQRSMLSATTQVLNAQMELIDQETALKKTPKAIPAPKKARKPKSLVEEQPIEKPKRKRAAKAQ</sequence>
<organism evidence="2 3">
    <name type="scientific">Pseudomonas gingeri</name>
    <dbReference type="NCBI Taxonomy" id="117681"/>
    <lineage>
        <taxon>Bacteria</taxon>
        <taxon>Pseudomonadati</taxon>
        <taxon>Pseudomonadota</taxon>
        <taxon>Gammaproteobacteria</taxon>
        <taxon>Pseudomonadales</taxon>
        <taxon>Pseudomonadaceae</taxon>
        <taxon>Pseudomonas</taxon>
    </lineage>
</organism>
<name>A0A7Y8C725_9PSED</name>
<evidence type="ECO:0000256" key="1">
    <source>
        <dbReference type="SAM" id="MobiDB-lite"/>
    </source>
</evidence>
<feature type="compositionally biased region" description="Basic residues" evidence="1">
    <location>
        <begin position="116"/>
        <end position="125"/>
    </location>
</feature>
<dbReference type="EMBL" id="JACAQB010000053">
    <property type="protein sequence ID" value="NWC00953.1"/>
    <property type="molecule type" value="Genomic_DNA"/>
</dbReference>
<feature type="compositionally biased region" description="Basic and acidic residues" evidence="1">
    <location>
        <begin position="106"/>
        <end position="115"/>
    </location>
</feature>
<comment type="caution">
    <text evidence="2">The sequence shown here is derived from an EMBL/GenBank/DDBJ whole genome shotgun (WGS) entry which is preliminary data.</text>
</comment>
<dbReference type="RefSeq" id="WP_177106025.1">
    <property type="nucleotide sequence ID" value="NZ_JACAQB010000053.1"/>
</dbReference>
<gene>
    <name evidence="2" type="ORF">HX882_34355</name>
</gene>
<feature type="region of interest" description="Disordered" evidence="1">
    <location>
        <begin position="86"/>
        <end position="125"/>
    </location>
</feature>
<feature type="non-terminal residue" evidence="2">
    <location>
        <position position="1"/>
    </location>
</feature>
<dbReference type="Proteomes" id="UP000539985">
    <property type="component" value="Unassembled WGS sequence"/>
</dbReference>
<accession>A0A7Y8C725</accession>
<dbReference type="AlphaFoldDB" id="A0A7Y8C725"/>
<reference evidence="2 3" key="1">
    <citation type="submission" date="2020-04" db="EMBL/GenBank/DDBJ databases">
        <title>Molecular characterization of pseudomonads from Agaricus bisporus reveal novel blotch 2 pathogens in Western Europe.</title>
        <authorList>
            <person name="Taparia T."/>
            <person name="Krijger M."/>
            <person name="Haynes E."/>
            <person name="Elpinstone J.G."/>
            <person name="Noble R."/>
            <person name="Van Der Wolf J."/>
        </authorList>
    </citation>
    <scope>NUCLEOTIDE SEQUENCE [LARGE SCALE GENOMIC DNA]</scope>
    <source>
        <strain evidence="2 3">H7001</strain>
    </source>
</reference>